<accession>T2M289</accession>
<feature type="transmembrane region" description="Helical" evidence="15">
    <location>
        <begin position="65"/>
        <end position="83"/>
    </location>
</feature>
<dbReference type="AlphaFoldDB" id="T2M289"/>
<dbReference type="InterPro" id="IPR002921">
    <property type="entry name" value="Fungal_lipase-type"/>
</dbReference>
<dbReference type="GO" id="GO:0005886">
    <property type="term" value="C:plasma membrane"/>
    <property type="evidence" value="ECO:0007669"/>
    <property type="project" value="UniProtKB-SubCell"/>
</dbReference>
<evidence type="ECO:0000256" key="13">
    <source>
        <dbReference type="ARBA" id="ARBA00024531"/>
    </source>
</evidence>
<keyword evidence="6" id="KW-0479">Metal-binding</keyword>
<gene>
    <name evidence="17" type="primary">DAGLA</name>
</gene>
<keyword evidence="10 15" id="KW-1133">Transmembrane helix</keyword>
<dbReference type="GO" id="GO:0016298">
    <property type="term" value="F:lipase activity"/>
    <property type="evidence" value="ECO:0007669"/>
    <property type="project" value="TreeGrafter"/>
</dbReference>
<keyword evidence="7" id="KW-0378">Hydrolase</keyword>
<dbReference type="Gene3D" id="3.40.50.1820">
    <property type="entry name" value="alpha/beta hydrolase"/>
    <property type="match status" value="1"/>
</dbReference>
<evidence type="ECO:0000256" key="15">
    <source>
        <dbReference type="SAM" id="Phobius"/>
    </source>
</evidence>
<dbReference type="CDD" id="cd00519">
    <property type="entry name" value="Lipase_3"/>
    <property type="match status" value="1"/>
</dbReference>
<evidence type="ECO:0000256" key="10">
    <source>
        <dbReference type="ARBA" id="ARBA00022989"/>
    </source>
</evidence>
<dbReference type="InterPro" id="IPR029058">
    <property type="entry name" value="AB_hydrolase_fold"/>
</dbReference>
<evidence type="ECO:0000256" key="11">
    <source>
        <dbReference type="ARBA" id="ARBA00023098"/>
    </source>
</evidence>
<dbReference type="PANTHER" id="PTHR45792:SF8">
    <property type="entry name" value="DIACYLGLYCEROL LIPASE-ALPHA"/>
    <property type="match status" value="1"/>
</dbReference>
<evidence type="ECO:0000256" key="12">
    <source>
        <dbReference type="ARBA" id="ARBA00023136"/>
    </source>
</evidence>
<dbReference type="PANTHER" id="PTHR45792">
    <property type="entry name" value="DIACYLGLYCEROL LIPASE HOMOLOG-RELATED"/>
    <property type="match status" value="1"/>
</dbReference>
<evidence type="ECO:0000256" key="8">
    <source>
        <dbReference type="ARBA" id="ARBA00022837"/>
    </source>
</evidence>
<evidence type="ECO:0000259" key="16">
    <source>
        <dbReference type="Pfam" id="PF01764"/>
    </source>
</evidence>
<keyword evidence="8" id="KW-0106">Calcium</keyword>
<dbReference type="EMBL" id="HAAD01000126">
    <property type="protein sequence ID" value="CDG66358.1"/>
    <property type="molecule type" value="mRNA"/>
</dbReference>
<dbReference type="GO" id="GO:0046340">
    <property type="term" value="P:diacylglycerol catabolic process"/>
    <property type="evidence" value="ECO:0007669"/>
    <property type="project" value="TreeGrafter"/>
</dbReference>
<proteinExistence type="evidence at transcript level"/>
<feature type="transmembrane region" description="Helical" evidence="15">
    <location>
        <begin position="21"/>
        <end position="45"/>
    </location>
</feature>
<comment type="catalytic activity">
    <reaction evidence="13">
        <text>a 1,2-diacyl-sn-glycerol + H2O = a 2-acylglycerol + a fatty acid + H(+)</text>
        <dbReference type="Rhea" id="RHEA:33275"/>
        <dbReference type="ChEBI" id="CHEBI:15377"/>
        <dbReference type="ChEBI" id="CHEBI:15378"/>
        <dbReference type="ChEBI" id="CHEBI:17389"/>
        <dbReference type="ChEBI" id="CHEBI:17815"/>
        <dbReference type="ChEBI" id="CHEBI:28868"/>
        <dbReference type="EC" id="3.1.1.116"/>
    </reaction>
    <physiologicalReaction direction="left-to-right" evidence="13">
        <dbReference type="Rhea" id="RHEA:33276"/>
    </physiologicalReaction>
</comment>
<dbReference type="SUPFAM" id="SSF53474">
    <property type="entry name" value="alpha/beta-Hydrolases"/>
    <property type="match status" value="1"/>
</dbReference>
<feature type="transmembrane region" description="Helical" evidence="15">
    <location>
        <begin position="103"/>
        <end position="124"/>
    </location>
</feature>
<organism evidence="17">
    <name type="scientific">Hydra vulgaris</name>
    <name type="common">Hydra</name>
    <name type="synonym">Hydra attenuata</name>
    <dbReference type="NCBI Taxonomy" id="6087"/>
    <lineage>
        <taxon>Eukaryota</taxon>
        <taxon>Metazoa</taxon>
        <taxon>Cnidaria</taxon>
        <taxon>Hydrozoa</taxon>
        <taxon>Hydroidolina</taxon>
        <taxon>Anthoathecata</taxon>
        <taxon>Aplanulata</taxon>
        <taxon>Hydridae</taxon>
        <taxon>Hydra</taxon>
    </lineage>
</organism>
<evidence type="ECO:0000256" key="7">
    <source>
        <dbReference type="ARBA" id="ARBA00022801"/>
    </source>
</evidence>
<comment type="subcellular location">
    <subcellularLocation>
        <location evidence="2">Cell membrane</location>
        <topology evidence="2">Multi-pass membrane protein</topology>
    </subcellularLocation>
</comment>
<evidence type="ECO:0000313" key="17">
    <source>
        <dbReference type="EMBL" id="CDG66358.1"/>
    </source>
</evidence>
<dbReference type="GO" id="GO:0019369">
    <property type="term" value="P:arachidonate metabolic process"/>
    <property type="evidence" value="ECO:0007669"/>
    <property type="project" value="TreeGrafter"/>
</dbReference>
<evidence type="ECO:0000256" key="2">
    <source>
        <dbReference type="ARBA" id="ARBA00004651"/>
    </source>
</evidence>
<dbReference type="Pfam" id="PF01764">
    <property type="entry name" value="Lipase_3"/>
    <property type="match status" value="1"/>
</dbReference>
<feature type="domain" description="Fungal lipase-type" evidence="16">
    <location>
        <begin position="409"/>
        <end position="539"/>
    </location>
</feature>
<dbReference type="OrthoDB" id="438440at2759"/>
<dbReference type="InterPro" id="IPR052214">
    <property type="entry name" value="DAG_Lipase-Related"/>
</dbReference>
<keyword evidence="9" id="KW-0442">Lipid degradation</keyword>
<name>T2M289_HYDVU</name>
<evidence type="ECO:0000256" key="3">
    <source>
        <dbReference type="ARBA" id="ARBA00022475"/>
    </source>
</evidence>
<evidence type="ECO:0000256" key="6">
    <source>
        <dbReference type="ARBA" id="ARBA00022723"/>
    </source>
</evidence>
<comment type="cofactor">
    <cofactor evidence="1">
        <name>Ca(2+)</name>
        <dbReference type="ChEBI" id="CHEBI:29108"/>
    </cofactor>
</comment>
<sequence>ILKMPGLILFNRRWMLGSDDLVIPFGLSFIIRGIGFLIMVCFFAADYVIREERFCLKTLKKYSLVYIFALFFSSLTDLVIAFVSSRGTIYEDVKRKPISKLLYLRSLILIFEICSACFGCYHVVTLKCHSEIRPNKLLPIIACCCNFLQVVVCFIIIIIGFDSAGNLWYKLVQKNKYNSVEVLKCKQEISEKYRKDWLKHCKLFFCCTKKEVSKDNVLRFAAKLFADYFRSYTDLVPTDILAGLILLREKQKYEENMVVENESKNVKPIREQFSKRKTSYSVHRSQKTLHSRPFNPEDKDEISLLDELTHFAKYALACYGWPMFCFLHNIPICCPLGCRLMSHTRCCYSCQKEEKYPIIIGDNCCLCNLAAEEVTLDKGNDSFVYVNYSNKVFQTPFNIILDHYKKSIVISCRGTLSFKDILTDLAINEECIPGCDPKWTGHKGFISAAVQIKAIIEEKRLIEKAQEMASEEYKIVIVGHSLGAGTATLLAFLFKSKYPSLVCYAYGPSGSAVSYEASLYAKRFIYSVVLGKDIISRLNMHTLNELRHNILELLSKCNLPKWKIIRGCLCDCGLCGTGSSKSNFANFFKNNKDMLNIKPYNPENENKLYMAGKVVHICKIKSVYGRFSRKFSIYEAYWSVPEDFQNILISRLMLQDHFPDALIDALNSIPEKTSICDDNDDKILNVISEA</sequence>
<evidence type="ECO:0000256" key="4">
    <source>
        <dbReference type="ARBA" id="ARBA00022553"/>
    </source>
</evidence>
<feature type="transmembrane region" description="Helical" evidence="15">
    <location>
        <begin position="136"/>
        <end position="161"/>
    </location>
</feature>
<dbReference type="EC" id="3.1.1.116" evidence="14"/>
<keyword evidence="12 15" id="KW-0472">Membrane</keyword>
<evidence type="ECO:0000256" key="14">
    <source>
        <dbReference type="ARBA" id="ARBA00026104"/>
    </source>
</evidence>
<feature type="non-terminal residue" evidence="17">
    <location>
        <position position="1"/>
    </location>
</feature>
<keyword evidence="4" id="KW-0597">Phosphoprotein</keyword>
<evidence type="ECO:0000256" key="1">
    <source>
        <dbReference type="ARBA" id="ARBA00001913"/>
    </source>
</evidence>
<evidence type="ECO:0000256" key="5">
    <source>
        <dbReference type="ARBA" id="ARBA00022692"/>
    </source>
</evidence>
<dbReference type="GO" id="GO:0046872">
    <property type="term" value="F:metal ion binding"/>
    <property type="evidence" value="ECO:0007669"/>
    <property type="project" value="UniProtKB-KW"/>
</dbReference>
<keyword evidence="5 15" id="KW-0812">Transmembrane</keyword>
<keyword evidence="11" id="KW-0443">Lipid metabolism</keyword>
<evidence type="ECO:0000256" key="9">
    <source>
        <dbReference type="ARBA" id="ARBA00022963"/>
    </source>
</evidence>
<keyword evidence="3" id="KW-1003">Cell membrane</keyword>
<protein>
    <recommendedName>
        <fullName evidence="14">sn-1-specific diacylglycerol lipase</fullName>
        <ecNumber evidence="14">3.1.1.116</ecNumber>
    </recommendedName>
</protein>
<reference evidence="17" key="1">
    <citation type="journal article" date="2013" name="Genome Biol. Evol.">
        <title>Punctuated emergences of genetic and phenotypic innovations in eumetazoan, bilaterian, euteleostome, and hominidae ancestors.</title>
        <authorList>
            <person name="Wenger Y."/>
            <person name="Galliot B."/>
        </authorList>
    </citation>
    <scope>NUCLEOTIDE SEQUENCE</scope>
    <source>
        <tissue evidence="17">Whole animals</tissue>
    </source>
</reference>